<feature type="compositionally biased region" description="Basic and acidic residues" evidence="9">
    <location>
        <begin position="130"/>
        <end position="142"/>
    </location>
</feature>
<keyword evidence="6" id="KW-0378">Hydrolase</keyword>
<evidence type="ECO:0000256" key="7">
    <source>
        <dbReference type="ARBA" id="ARBA00023134"/>
    </source>
</evidence>
<sequence length="606" mass="65952">MPAMMPARSTHMSHNTTTQADLDLLSLLTSDQSTLGPLSGGRGHAAVTHTQEGKKKVLPRRDSPMDALMISAVIAGSGPVTRHHFGHGMARPGAYASCDESRPTSPTHENGTFEAHSPPKVIMKSTQAPRSERLRLEREAREAALNNNTSKDSALSTSPTSAMNIPRHPSDKGTTSPLSSSFGNKDRPRRKMSMDPTPVTQTLQKASPVNYFHPNSTGIQSPPLMASTSASASARPKVRCMARTRVPTPHGEVFLHLYHNSHDMKEHLAIVIDPIQLDPQAKAAAPRRRKEIRSKSLDEKWREGETEMERLVRGAYTGRLRPGAEGGRIEEETDGDDVEMSQAEQEVGIDSQQDVKALIRIHSECYTGETIGSMRCDCGEQLDEALRSIAEPQPLLAAKNPTHTTTSPESPGLPTPVPSRPETPAEPTYVPGRGVVIYMRQEGRGIGLLEKIRAYNLQDLGHDTVTANLMLGHGADERKYDVAAEILRDLGLADEGVRLLTNNPEKVEGLGREGVKISERVGMVPRDWTIGHGHGHGLGLGHSQGILHGAGAATMGEEEKEYEDWRLRRAGVGLIGAGKASGPELEKYLRTKVERMGHMIDIPDKV</sequence>
<dbReference type="AlphaFoldDB" id="A0A5M6C5W3"/>
<evidence type="ECO:0000256" key="9">
    <source>
        <dbReference type="SAM" id="MobiDB-lite"/>
    </source>
</evidence>
<dbReference type="GO" id="GO:0009231">
    <property type="term" value="P:riboflavin biosynthetic process"/>
    <property type="evidence" value="ECO:0007669"/>
    <property type="project" value="UniProtKB-KW"/>
</dbReference>
<dbReference type="PANTHER" id="PTHR21327:SF29">
    <property type="entry name" value="GTP CYCLOHYDROLASE-2"/>
    <property type="match status" value="1"/>
</dbReference>
<dbReference type="Gene3D" id="3.40.50.10990">
    <property type="entry name" value="GTP cyclohydrolase II"/>
    <property type="match status" value="1"/>
</dbReference>
<reference evidence="10" key="1">
    <citation type="submission" date="2017-08" db="EMBL/GenBank/DDBJ databases">
        <authorList>
            <person name="Cuomo C."/>
            <person name="Billmyre B."/>
            <person name="Heitman J."/>
        </authorList>
    </citation>
    <scope>NUCLEOTIDE SEQUENCE</scope>
    <source>
        <strain evidence="10">CBS 12478</strain>
    </source>
</reference>
<feature type="compositionally biased region" description="Polar residues" evidence="9">
    <location>
        <begin position="172"/>
        <end position="183"/>
    </location>
</feature>
<dbReference type="CDD" id="cd00641">
    <property type="entry name" value="GTP_cyclohydro2"/>
    <property type="match status" value="1"/>
</dbReference>
<feature type="region of interest" description="Disordered" evidence="9">
    <location>
        <begin position="395"/>
        <end position="430"/>
    </location>
</feature>
<dbReference type="Pfam" id="PF00925">
    <property type="entry name" value="GTP_cyclohydro2"/>
    <property type="match status" value="2"/>
</dbReference>
<keyword evidence="4" id="KW-0686">Riboflavin biosynthesis</keyword>
<gene>
    <name evidence="10" type="ORF">CI109_101067</name>
</gene>
<dbReference type="SUPFAM" id="SSF142695">
    <property type="entry name" value="RibA-like"/>
    <property type="match status" value="2"/>
</dbReference>
<dbReference type="InterPro" id="IPR036144">
    <property type="entry name" value="RibA-like_sf"/>
</dbReference>
<name>A0A5M6C5W3_9TREE</name>
<evidence type="ECO:0000256" key="5">
    <source>
        <dbReference type="ARBA" id="ARBA00022741"/>
    </source>
</evidence>
<comment type="similarity">
    <text evidence="2">Belongs to the GTP cyclohydrolase II family.</text>
</comment>
<dbReference type="PANTHER" id="PTHR21327">
    <property type="entry name" value="GTP CYCLOHYDROLASE II-RELATED"/>
    <property type="match status" value="1"/>
</dbReference>
<keyword evidence="5" id="KW-0547">Nucleotide-binding</keyword>
<dbReference type="GeneID" id="43586836"/>
<evidence type="ECO:0000256" key="4">
    <source>
        <dbReference type="ARBA" id="ARBA00022619"/>
    </source>
</evidence>
<evidence type="ECO:0000256" key="3">
    <source>
        <dbReference type="ARBA" id="ARBA00012762"/>
    </source>
</evidence>
<evidence type="ECO:0000313" key="11">
    <source>
        <dbReference type="Proteomes" id="UP000322225"/>
    </source>
</evidence>
<dbReference type="RefSeq" id="XP_031863058.1">
    <property type="nucleotide sequence ID" value="XM_032002719.1"/>
</dbReference>
<keyword evidence="7" id="KW-0342">GTP-binding</keyword>
<dbReference type="GO" id="GO:0003935">
    <property type="term" value="F:GTP cyclohydrolase II activity"/>
    <property type="evidence" value="ECO:0007669"/>
    <property type="project" value="UniProtKB-EC"/>
</dbReference>
<reference evidence="10" key="2">
    <citation type="submission" date="2024-01" db="EMBL/GenBank/DDBJ databases">
        <title>Comparative genomics of Cryptococcus and Kwoniella reveals pathogenesis evolution and contrasting modes of karyotype evolution via chromosome fusion or intercentromeric recombination.</title>
        <authorList>
            <person name="Coelho M.A."/>
            <person name="David-Palma M."/>
            <person name="Shea T."/>
            <person name="Bowers K."/>
            <person name="McGinley-Smith S."/>
            <person name="Mohammad A.W."/>
            <person name="Gnirke A."/>
            <person name="Yurkov A.M."/>
            <person name="Nowrousian M."/>
            <person name="Sun S."/>
            <person name="Cuomo C.A."/>
            <person name="Heitman J."/>
        </authorList>
    </citation>
    <scope>NUCLEOTIDE SEQUENCE</scope>
    <source>
        <strain evidence="10">CBS 12478</strain>
    </source>
</reference>
<comment type="catalytic activity">
    <reaction evidence="8">
        <text>GTP + 4 H2O = 2,5-diamino-6-hydroxy-4-(5-phosphoribosylamino)-pyrimidine + formate + 2 phosphate + 3 H(+)</text>
        <dbReference type="Rhea" id="RHEA:23704"/>
        <dbReference type="ChEBI" id="CHEBI:15377"/>
        <dbReference type="ChEBI" id="CHEBI:15378"/>
        <dbReference type="ChEBI" id="CHEBI:15740"/>
        <dbReference type="ChEBI" id="CHEBI:37565"/>
        <dbReference type="ChEBI" id="CHEBI:43474"/>
        <dbReference type="ChEBI" id="CHEBI:58614"/>
        <dbReference type="EC" id="3.5.4.25"/>
    </reaction>
</comment>
<feature type="region of interest" description="Disordered" evidence="9">
    <location>
        <begin position="319"/>
        <end position="348"/>
    </location>
</feature>
<feature type="compositionally biased region" description="Pro residues" evidence="9">
    <location>
        <begin position="411"/>
        <end position="421"/>
    </location>
</feature>
<evidence type="ECO:0000256" key="6">
    <source>
        <dbReference type="ARBA" id="ARBA00022801"/>
    </source>
</evidence>
<comment type="pathway">
    <text evidence="1">Cofactor biosynthesis; riboflavin biosynthesis.</text>
</comment>
<dbReference type="GO" id="GO:0005525">
    <property type="term" value="F:GTP binding"/>
    <property type="evidence" value="ECO:0007669"/>
    <property type="project" value="UniProtKB-KW"/>
</dbReference>
<dbReference type="OrthoDB" id="5569761at2759"/>
<keyword evidence="11" id="KW-1185">Reference proteome</keyword>
<dbReference type="EC" id="3.5.4.25" evidence="3"/>
<feature type="region of interest" description="Disordered" evidence="9">
    <location>
        <begin position="96"/>
        <end position="196"/>
    </location>
</feature>
<accession>A0A5M6C5W3</accession>
<dbReference type="InterPro" id="IPR000926">
    <property type="entry name" value="RibA"/>
</dbReference>
<dbReference type="InterPro" id="IPR032677">
    <property type="entry name" value="GTP_cyclohydro_II"/>
</dbReference>
<proteinExistence type="inferred from homology"/>
<dbReference type="KEGG" id="ksn:43586836"/>
<evidence type="ECO:0000256" key="1">
    <source>
        <dbReference type="ARBA" id="ARBA00005104"/>
    </source>
</evidence>
<dbReference type="Proteomes" id="UP000322225">
    <property type="component" value="Chromosome 2"/>
</dbReference>
<evidence type="ECO:0000313" key="10">
    <source>
        <dbReference type="EMBL" id="WWD16637.1"/>
    </source>
</evidence>
<feature type="compositionally biased region" description="Polar residues" evidence="9">
    <location>
        <begin position="149"/>
        <end position="163"/>
    </location>
</feature>
<protein>
    <recommendedName>
        <fullName evidence="3">GTP cyclohydrolase II</fullName>
        <ecNumber evidence="3">3.5.4.25</ecNumber>
    </recommendedName>
</protein>
<dbReference type="EMBL" id="CP144052">
    <property type="protein sequence ID" value="WWD16637.1"/>
    <property type="molecule type" value="Genomic_DNA"/>
</dbReference>
<evidence type="ECO:0000256" key="2">
    <source>
        <dbReference type="ARBA" id="ARBA00008131"/>
    </source>
</evidence>
<evidence type="ECO:0000256" key="8">
    <source>
        <dbReference type="ARBA" id="ARBA00049295"/>
    </source>
</evidence>
<organism evidence="10 11">
    <name type="scientific">Kwoniella shandongensis</name>
    <dbReference type="NCBI Taxonomy" id="1734106"/>
    <lineage>
        <taxon>Eukaryota</taxon>
        <taxon>Fungi</taxon>
        <taxon>Dikarya</taxon>
        <taxon>Basidiomycota</taxon>
        <taxon>Agaricomycotina</taxon>
        <taxon>Tremellomycetes</taxon>
        <taxon>Tremellales</taxon>
        <taxon>Cryptococcaceae</taxon>
        <taxon>Kwoniella</taxon>
    </lineage>
</organism>